<dbReference type="OrthoDB" id="10438102at2759"/>
<protein>
    <submittedName>
        <fullName evidence="1">Uncharacterized protein</fullName>
    </submittedName>
</protein>
<evidence type="ECO:0000313" key="1">
    <source>
        <dbReference type="EMBL" id="TID20459.1"/>
    </source>
</evidence>
<comment type="caution">
    <text evidence="1">The sequence shown here is derived from an EMBL/GenBank/DDBJ whole genome shotgun (WGS) entry which is preliminary data.</text>
</comment>
<sequence>MLFDIMKQNLMKQTMSAPTMALGFMGGVVLPILLTNAIANSHPNSIYKGQEKGELNALHFRLHDLNQRITNIHNEVDHVDAVDDDYYFNDLLF</sequence>
<gene>
    <name evidence="1" type="ORF">CANINC_003576</name>
</gene>
<dbReference type="Proteomes" id="UP000307173">
    <property type="component" value="Unassembled WGS sequence"/>
</dbReference>
<organism evidence="1 2">
    <name type="scientific">Pichia inconspicua</name>
    <dbReference type="NCBI Taxonomy" id="52247"/>
    <lineage>
        <taxon>Eukaryota</taxon>
        <taxon>Fungi</taxon>
        <taxon>Dikarya</taxon>
        <taxon>Ascomycota</taxon>
        <taxon>Saccharomycotina</taxon>
        <taxon>Pichiomycetes</taxon>
        <taxon>Pichiales</taxon>
        <taxon>Pichiaceae</taxon>
        <taxon>Pichia</taxon>
    </lineage>
</organism>
<dbReference type="AlphaFoldDB" id="A0A4V4NFE7"/>
<proteinExistence type="predicted"/>
<accession>A0A4V4NFE7</accession>
<evidence type="ECO:0000313" key="2">
    <source>
        <dbReference type="Proteomes" id="UP000307173"/>
    </source>
</evidence>
<keyword evidence="2" id="KW-1185">Reference proteome</keyword>
<reference evidence="1 2" key="1">
    <citation type="journal article" date="2019" name="Front. Genet.">
        <title>Whole-Genome Sequencing of the Opportunistic Yeast Pathogen Candida inconspicua Uncovers Its Hybrid Origin.</title>
        <authorList>
            <person name="Mixao V."/>
            <person name="Hansen A.P."/>
            <person name="Saus E."/>
            <person name="Boekhout T."/>
            <person name="Lass-Florl C."/>
            <person name="Gabaldon T."/>
        </authorList>
    </citation>
    <scope>NUCLEOTIDE SEQUENCE [LARGE SCALE GENOMIC DNA]</scope>
    <source>
        <strain evidence="1 2">CBS 180</strain>
    </source>
</reference>
<name>A0A4V4NFE7_9ASCO</name>
<dbReference type="EMBL" id="SELW01000569">
    <property type="protein sequence ID" value="TID20459.1"/>
    <property type="molecule type" value="Genomic_DNA"/>
</dbReference>